<accession>I4EHT1</accession>
<comment type="subcellular location">
    <subcellularLocation>
        <location evidence="1">Membrane</location>
        <topology evidence="1">Multi-pass membrane protein</topology>
    </subcellularLocation>
</comment>
<evidence type="ECO:0000256" key="3">
    <source>
        <dbReference type="ARBA" id="ARBA00022989"/>
    </source>
</evidence>
<keyword evidence="7" id="KW-1185">Reference proteome</keyword>
<gene>
    <name evidence="6" type="ORF">NITHO_3260009</name>
</gene>
<proteinExistence type="predicted"/>
<dbReference type="AlphaFoldDB" id="I4EHT1"/>
<keyword evidence="2 5" id="KW-0812">Transmembrane</keyword>
<reference evidence="6 7" key="1">
    <citation type="journal article" date="2012" name="ISME J.">
        <title>Nitrification expanded: discovery, physiology and genomics of a nitrite-oxidizing bacterium from the phylum Chloroflexi.</title>
        <authorList>
            <person name="Sorokin D.Y."/>
            <person name="Lucker S."/>
            <person name="Vejmelkova D."/>
            <person name="Kostrikina N.A."/>
            <person name="Kleerebezem R."/>
            <person name="Rijpstra W.I."/>
            <person name="Damste J.S."/>
            <person name="Le Paslier D."/>
            <person name="Muyzer G."/>
            <person name="Wagner M."/>
            <person name="van Loosdrecht M.C."/>
            <person name="Daims H."/>
        </authorList>
    </citation>
    <scope>NUCLEOTIDE SEQUENCE [LARGE SCALE GENOMIC DNA]</scope>
    <source>
        <strain evidence="7">none</strain>
    </source>
</reference>
<dbReference type="PANTHER" id="PTHR23501">
    <property type="entry name" value="MAJOR FACILITATOR SUPERFAMILY"/>
    <property type="match status" value="1"/>
</dbReference>
<protein>
    <submittedName>
        <fullName evidence="6">Drug resistance transporter, EmrB/QacA subfamily</fullName>
    </submittedName>
</protein>
<evidence type="ECO:0000256" key="1">
    <source>
        <dbReference type="ARBA" id="ARBA00004141"/>
    </source>
</evidence>
<keyword evidence="3 5" id="KW-1133">Transmembrane helix</keyword>
<name>I4EHT1_9BACT</name>
<evidence type="ECO:0000313" key="6">
    <source>
        <dbReference type="EMBL" id="CCF84243.1"/>
    </source>
</evidence>
<comment type="caution">
    <text evidence="6">The sequence shown here is derived from an EMBL/GenBank/DDBJ whole genome shotgun (WGS) entry which is preliminary data.</text>
</comment>
<feature type="transmembrane region" description="Helical" evidence="5">
    <location>
        <begin position="109"/>
        <end position="127"/>
    </location>
</feature>
<dbReference type="GO" id="GO:0005886">
    <property type="term" value="C:plasma membrane"/>
    <property type="evidence" value="ECO:0007669"/>
    <property type="project" value="TreeGrafter"/>
</dbReference>
<feature type="transmembrane region" description="Helical" evidence="5">
    <location>
        <begin position="35"/>
        <end position="54"/>
    </location>
</feature>
<dbReference type="InterPro" id="IPR036259">
    <property type="entry name" value="MFS_trans_sf"/>
</dbReference>
<dbReference type="PANTHER" id="PTHR23501:SF197">
    <property type="entry name" value="COMD"/>
    <property type="match status" value="1"/>
</dbReference>
<organism evidence="6 7">
    <name type="scientific">Nitrolancea hollandica Lb</name>
    <dbReference type="NCBI Taxonomy" id="1129897"/>
    <lineage>
        <taxon>Bacteria</taxon>
        <taxon>Pseudomonadati</taxon>
        <taxon>Thermomicrobiota</taxon>
        <taxon>Thermomicrobia</taxon>
        <taxon>Sphaerobacterales</taxon>
        <taxon>Sphaerobacterineae</taxon>
        <taxon>Sphaerobacteraceae</taxon>
        <taxon>Nitrolancea</taxon>
    </lineage>
</organism>
<dbReference type="Gene3D" id="1.20.1250.20">
    <property type="entry name" value="MFS general substrate transporter like domains"/>
    <property type="match status" value="1"/>
</dbReference>
<dbReference type="Proteomes" id="UP000004221">
    <property type="component" value="Unassembled WGS sequence"/>
</dbReference>
<dbReference type="SUPFAM" id="SSF103473">
    <property type="entry name" value="MFS general substrate transporter"/>
    <property type="match status" value="1"/>
</dbReference>
<feature type="transmembrane region" description="Helical" evidence="5">
    <location>
        <begin position="6"/>
        <end position="23"/>
    </location>
</feature>
<dbReference type="GO" id="GO:0022857">
    <property type="term" value="F:transmembrane transporter activity"/>
    <property type="evidence" value="ECO:0007669"/>
    <property type="project" value="TreeGrafter"/>
</dbReference>
<keyword evidence="4 5" id="KW-0472">Membrane</keyword>
<dbReference type="EMBL" id="CAGS01000253">
    <property type="protein sequence ID" value="CCF84243.1"/>
    <property type="molecule type" value="Genomic_DNA"/>
</dbReference>
<evidence type="ECO:0000256" key="5">
    <source>
        <dbReference type="SAM" id="Phobius"/>
    </source>
</evidence>
<evidence type="ECO:0000256" key="4">
    <source>
        <dbReference type="ARBA" id="ARBA00023136"/>
    </source>
</evidence>
<evidence type="ECO:0000256" key="2">
    <source>
        <dbReference type="ARBA" id="ARBA00022692"/>
    </source>
</evidence>
<sequence>MLLVGIGIGFVMQVLIIVIQNAVEHRDLGTATSSASFFRSIGGTFGTSIFGAIFSSQVVRLLPQDVNAGSLASLSPNSLMSDGPAQLRELPAAIHVGVVDAFAKSIDTVFFWAVPLVALAFLVAWFLREVPLRDRAHMGKAVTESAEEGVGGPYVAPSD</sequence>
<evidence type="ECO:0000313" key="7">
    <source>
        <dbReference type="Proteomes" id="UP000004221"/>
    </source>
</evidence>